<dbReference type="CDD" id="cd00024">
    <property type="entry name" value="CD_CSD"/>
    <property type="match status" value="1"/>
</dbReference>
<dbReference type="GO" id="GO:0032259">
    <property type="term" value="P:methylation"/>
    <property type="evidence" value="ECO:0007669"/>
    <property type="project" value="UniProtKB-KW"/>
</dbReference>
<dbReference type="Proteomes" id="UP000095284">
    <property type="component" value="Unplaced"/>
</dbReference>
<dbReference type="SUPFAM" id="SSF54160">
    <property type="entry name" value="Chromo domain-like"/>
    <property type="match status" value="1"/>
</dbReference>
<dbReference type="InterPro" id="IPR000953">
    <property type="entry name" value="Chromo/chromo_shadow_dom"/>
</dbReference>
<dbReference type="eggNOG" id="KOG1082">
    <property type="taxonomic scope" value="Eukaryota"/>
</dbReference>
<keyword evidence="4" id="KW-0808">Transferase</keyword>
<feature type="region of interest" description="Disordered" evidence="9">
    <location>
        <begin position="505"/>
        <end position="562"/>
    </location>
</feature>
<dbReference type="WBParaSite" id="BXY_0647900.1">
    <property type="protein sequence ID" value="BXY_0647900.1"/>
    <property type="gene ID" value="BXY_0647900"/>
</dbReference>
<evidence type="ECO:0000256" key="3">
    <source>
        <dbReference type="ARBA" id="ARBA00022603"/>
    </source>
</evidence>
<keyword evidence="3" id="KW-0489">Methyltransferase</keyword>
<feature type="region of interest" description="Disordered" evidence="9">
    <location>
        <begin position="25"/>
        <end position="53"/>
    </location>
</feature>
<keyword evidence="6" id="KW-0479">Metal-binding</keyword>
<feature type="region of interest" description="Disordered" evidence="9">
    <location>
        <begin position="369"/>
        <end position="410"/>
    </location>
</feature>
<keyword evidence="14" id="KW-1185">Reference proteome</keyword>
<evidence type="ECO:0000256" key="7">
    <source>
        <dbReference type="ARBA" id="ARBA00022833"/>
    </source>
</evidence>
<organism evidence="13 15">
    <name type="scientific">Bursaphelenchus xylophilus</name>
    <name type="common">Pinewood nematode worm</name>
    <name type="synonym">Aphelenchoides xylophilus</name>
    <dbReference type="NCBI Taxonomy" id="6326"/>
    <lineage>
        <taxon>Eukaryota</taxon>
        <taxon>Metazoa</taxon>
        <taxon>Ecdysozoa</taxon>
        <taxon>Nematoda</taxon>
        <taxon>Chromadorea</taxon>
        <taxon>Rhabditida</taxon>
        <taxon>Tylenchina</taxon>
        <taxon>Tylenchomorpha</taxon>
        <taxon>Aphelenchoidea</taxon>
        <taxon>Aphelenchoididae</taxon>
        <taxon>Bursaphelenchus</taxon>
    </lineage>
</organism>
<evidence type="ECO:0000256" key="1">
    <source>
        <dbReference type="ARBA" id="ARBA00004584"/>
    </source>
</evidence>
<dbReference type="EMBL" id="CAJFCV020000006">
    <property type="protein sequence ID" value="CAG9132237.1"/>
    <property type="molecule type" value="Genomic_DNA"/>
</dbReference>
<dbReference type="GO" id="GO:0008270">
    <property type="term" value="F:zinc ion binding"/>
    <property type="evidence" value="ECO:0007669"/>
    <property type="project" value="InterPro"/>
</dbReference>
<evidence type="ECO:0000259" key="10">
    <source>
        <dbReference type="PROSITE" id="PS50013"/>
    </source>
</evidence>
<dbReference type="EMBL" id="CAJFDI010000006">
    <property type="protein sequence ID" value="CAD5235700.1"/>
    <property type="molecule type" value="Genomic_DNA"/>
</dbReference>
<keyword evidence="2" id="KW-0158">Chromosome</keyword>
<feature type="domain" description="SET" evidence="11">
    <location>
        <begin position="307"/>
        <end position="628"/>
    </location>
</feature>
<feature type="compositionally biased region" description="Basic residues" evidence="9">
    <location>
        <begin position="369"/>
        <end position="388"/>
    </location>
</feature>
<dbReference type="SMART" id="SM00298">
    <property type="entry name" value="CHROMO"/>
    <property type="match status" value="1"/>
</dbReference>
<dbReference type="Pfam" id="PF00856">
    <property type="entry name" value="SET"/>
    <property type="match status" value="1"/>
</dbReference>
<evidence type="ECO:0000313" key="13">
    <source>
        <dbReference type="Proteomes" id="UP000095284"/>
    </source>
</evidence>
<dbReference type="Proteomes" id="UP000659654">
    <property type="component" value="Unassembled WGS sequence"/>
</dbReference>
<evidence type="ECO:0000256" key="6">
    <source>
        <dbReference type="ARBA" id="ARBA00022723"/>
    </source>
</evidence>
<reference evidence="12" key="2">
    <citation type="submission" date="2020-09" db="EMBL/GenBank/DDBJ databases">
        <authorList>
            <person name="Kikuchi T."/>
        </authorList>
    </citation>
    <scope>NUCLEOTIDE SEQUENCE</scope>
    <source>
        <strain evidence="12">Ka4C1</strain>
    </source>
</reference>
<gene>
    <name evidence="12" type="ORF">BXYJ_LOCUS15791</name>
</gene>
<evidence type="ECO:0000256" key="2">
    <source>
        <dbReference type="ARBA" id="ARBA00022454"/>
    </source>
</evidence>
<sequence>MEPAHHGRRLIDVSELQAAFDSRIIIEPPPRRDPDHQNKYDVRRLPWSQPPNRRVTFSPELVLEETDAVQENEESAENSEPPQYEIEKIINTRTRRGKAEVLVKWVGYPWTMCSWIPLSNVPSGERDFALHEFRRRLVIAARIKSLIFDEHKKRAQFMARKQIHLDPRIVEDVFHRYQHPYVPLYGNPEANLLFQRRCMKWETEMNLINLSKGIAPLYVENWVDDEAAPDDFFFCTEYIYHTSAEGIVQSNMSNKRCDKQRHCCKNFLNKQRYLHPNFFEHHLYECTPRCECGPKCRNRVTQKGRQVPLVLFRTVERGWSVRAAVDMPRGTFVSEYFGEIISPEEAKNREISSYMFDIHFVIVLEGEKKKPKKRRRRGKKKGKGRKKGKDGNAEMDKKNEAEPQEESQEILEKQAAEEDMDVQIIEEGNQPTREGSCDCLKEIDDPEIAKPFDVNPLVANNTTDPLQMEMSEDSKSTVSTIIDVVTVSDDQNNEKTSPQGLVAYSISSDSANEKDEEPRIDDKVDENCGFEPELVEDDQMDVDKEKDEETAEGHINSSMNSTADSGVPDLVIDAKTFGNEARFFNNSCDPNMMAFRVYSNPYDSRIFRICFFTTKDVRRGEELTFNYYVGKLDNLNNSQWTLNCLCMHTDCVGRIG</sequence>
<dbReference type="PANTHER" id="PTHR46223:SF3">
    <property type="entry name" value="HISTONE-LYSINE N-METHYLTRANSFERASE SET-23"/>
    <property type="match status" value="1"/>
</dbReference>
<dbReference type="PROSITE" id="PS50013">
    <property type="entry name" value="CHROMO_2"/>
    <property type="match status" value="1"/>
</dbReference>
<evidence type="ECO:0000313" key="12">
    <source>
        <dbReference type="EMBL" id="CAD5235700.1"/>
    </source>
</evidence>
<evidence type="ECO:0000256" key="5">
    <source>
        <dbReference type="ARBA" id="ARBA00022691"/>
    </source>
</evidence>
<evidence type="ECO:0000256" key="8">
    <source>
        <dbReference type="ARBA" id="ARBA00023328"/>
    </source>
</evidence>
<dbReference type="Proteomes" id="UP000582659">
    <property type="component" value="Unassembled WGS sequence"/>
</dbReference>
<dbReference type="PANTHER" id="PTHR46223">
    <property type="entry name" value="HISTONE-LYSINE N-METHYLTRANSFERASE SUV39H"/>
    <property type="match status" value="1"/>
</dbReference>
<dbReference type="AlphaFoldDB" id="A0A1I7S0F5"/>
<dbReference type="OrthoDB" id="5792673at2759"/>
<dbReference type="InterPro" id="IPR001214">
    <property type="entry name" value="SET_dom"/>
</dbReference>
<dbReference type="GO" id="GO:0000775">
    <property type="term" value="C:chromosome, centromeric region"/>
    <property type="evidence" value="ECO:0007669"/>
    <property type="project" value="UniProtKB-SubCell"/>
</dbReference>
<dbReference type="SUPFAM" id="SSF82199">
    <property type="entry name" value="SET domain"/>
    <property type="match status" value="1"/>
</dbReference>
<dbReference type="PROSITE" id="PS50280">
    <property type="entry name" value="SET"/>
    <property type="match status" value="1"/>
</dbReference>
<evidence type="ECO:0000259" key="11">
    <source>
        <dbReference type="PROSITE" id="PS50280"/>
    </source>
</evidence>
<dbReference type="GO" id="GO:0042054">
    <property type="term" value="F:histone methyltransferase activity"/>
    <property type="evidence" value="ECO:0007669"/>
    <property type="project" value="InterPro"/>
</dbReference>
<protein>
    <submittedName>
        <fullName evidence="12">(pine wood nematode) hypothetical protein</fullName>
    </submittedName>
</protein>
<keyword evidence="7" id="KW-0862">Zinc</keyword>
<keyword evidence="8" id="KW-0137">Centromere</keyword>
<dbReference type="InterPro" id="IPR016197">
    <property type="entry name" value="Chromo-like_dom_sf"/>
</dbReference>
<evidence type="ECO:0000313" key="15">
    <source>
        <dbReference type="WBParaSite" id="BXY_0647900.1"/>
    </source>
</evidence>
<evidence type="ECO:0000256" key="9">
    <source>
        <dbReference type="SAM" id="MobiDB-lite"/>
    </source>
</evidence>
<dbReference type="SMART" id="SM00317">
    <property type="entry name" value="SET"/>
    <property type="match status" value="1"/>
</dbReference>
<feature type="domain" description="Chromo" evidence="10">
    <location>
        <begin position="84"/>
        <end position="136"/>
    </location>
</feature>
<dbReference type="Pfam" id="PF00385">
    <property type="entry name" value="Chromo"/>
    <property type="match status" value="1"/>
</dbReference>
<dbReference type="InterPro" id="IPR050973">
    <property type="entry name" value="H3K9_Histone-Lys_N-MTase"/>
</dbReference>
<reference evidence="15" key="1">
    <citation type="submission" date="2016-11" db="UniProtKB">
        <authorList>
            <consortium name="WormBaseParasite"/>
        </authorList>
    </citation>
    <scope>IDENTIFICATION</scope>
</reference>
<dbReference type="Gene3D" id="2.40.50.40">
    <property type="match status" value="1"/>
</dbReference>
<keyword evidence="5" id="KW-0949">S-adenosyl-L-methionine</keyword>
<accession>A0A1I7S0F5</accession>
<comment type="subcellular location">
    <subcellularLocation>
        <location evidence="1">Chromosome</location>
        <location evidence="1">Centromere</location>
    </subcellularLocation>
</comment>
<dbReference type="Pfam" id="PF05033">
    <property type="entry name" value="Pre-SET"/>
    <property type="match status" value="1"/>
</dbReference>
<dbReference type="Gene3D" id="2.170.270.10">
    <property type="entry name" value="SET domain"/>
    <property type="match status" value="2"/>
</dbReference>
<evidence type="ECO:0000313" key="14">
    <source>
        <dbReference type="Proteomes" id="UP000659654"/>
    </source>
</evidence>
<feature type="compositionally biased region" description="Basic and acidic residues" evidence="9">
    <location>
        <begin position="29"/>
        <end position="44"/>
    </location>
</feature>
<evidence type="ECO:0000256" key="4">
    <source>
        <dbReference type="ARBA" id="ARBA00022679"/>
    </source>
</evidence>
<dbReference type="InterPro" id="IPR007728">
    <property type="entry name" value="Pre-SET_dom"/>
</dbReference>
<dbReference type="eggNOG" id="KOG1141">
    <property type="taxonomic scope" value="Eukaryota"/>
</dbReference>
<feature type="compositionally biased region" description="Basic and acidic residues" evidence="9">
    <location>
        <begin position="389"/>
        <end position="401"/>
    </location>
</feature>
<dbReference type="GO" id="GO:0005634">
    <property type="term" value="C:nucleus"/>
    <property type="evidence" value="ECO:0007669"/>
    <property type="project" value="InterPro"/>
</dbReference>
<name>A0A1I7S0F5_BURXY</name>
<dbReference type="InterPro" id="IPR046341">
    <property type="entry name" value="SET_dom_sf"/>
</dbReference>
<feature type="compositionally biased region" description="Basic and acidic residues" evidence="9">
    <location>
        <begin position="511"/>
        <end position="526"/>
    </location>
</feature>
<proteinExistence type="predicted"/>
<dbReference type="InterPro" id="IPR023780">
    <property type="entry name" value="Chromo_domain"/>
</dbReference>